<dbReference type="InterPro" id="IPR011009">
    <property type="entry name" value="Kinase-like_dom_sf"/>
</dbReference>
<feature type="domain" description="Aminoglycoside phosphotransferase" evidence="2">
    <location>
        <begin position="30"/>
        <end position="236"/>
    </location>
</feature>
<evidence type="ECO:0000313" key="4">
    <source>
        <dbReference type="Proteomes" id="UP000654345"/>
    </source>
</evidence>
<proteinExistence type="inferred from homology"/>
<dbReference type="InterPro" id="IPR002575">
    <property type="entry name" value="Aminoglycoside_PTrfase"/>
</dbReference>
<evidence type="ECO:0000256" key="1">
    <source>
        <dbReference type="ARBA" id="ARBA00038240"/>
    </source>
</evidence>
<dbReference type="Pfam" id="PF01636">
    <property type="entry name" value="APH"/>
    <property type="match status" value="1"/>
</dbReference>
<protein>
    <recommendedName>
        <fullName evidence="2">Aminoglycoside phosphotransferase domain-containing protein</fullName>
    </recommendedName>
</protein>
<dbReference type="PANTHER" id="PTHR21064">
    <property type="entry name" value="AMINOGLYCOSIDE PHOSPHOTRANSFERASE DOMAIN-CONTAINING PROTEIN-RELATED"/>
    <property type="match status" value="1"/>
</dbReference>
<gene>
    <name evidence="3" type="ORF">KSB_58350</name>
</gene>
<dbReference type="Proteomes" id="UP000654345">
    <property type="component" value="Unassembled WGS sequence"/>
</dbReference>
<name>A0ABQ3UXF1_9CHLR</name>
<dbReference type="Gene3D" id="3.90.1200.10">
    <property type="match status" value="1"/>
</dbReference>
<dbReference type="PANTHER" id="PTHR21064:SF6">
    <property type="entry name" value="AMINOGLYCOSIDE PHOSPHOTRANSFERASE DOMAIN-CONTAINING PROTEIN"/>
    <property type="match status" value="1"/>
</dbReference>
<comment type="caution">
    <text evidence="3">The sequence shown here is derived from an EMBL/GenBank/DDBJ whole genome shotgun (WGS) entry which is preliminary data.</text>
</comment>
<evidence type="ECO:0000313" key="3">
    <source>
        <dbReference type="EMBL" id="GHO57360.1"/>
    </source>
</evidence>
<sequence length="329" mass="36370">MIDRHSQQNFDQAILLELVKQYYRVQVDTLQQLPSATGKLIYQVGLTDGTGWILRLAPAHDQAMLGELGQLLRFFEEADYPAERVIPTTEGAMLATVGNRTLCMTTYLTGAPLDYSPTSFKMLGTALGRLHALKPALTYTPPKAGMLPAGELAFARQQLTSIEHAVPHDALTQYQWLDTALRSITYGSDLPVTLIHNDCHPANALLSSPGQATLLDWEGAGMGPASIDMGFLLTNCDGKVPWDPITKASSQAEDALIRAAIEGYGLHHCLAPVELDYLPDAIRFRSLVFGTVSFVQAIKQHKNTAFSQQWWRRYSSAEEIAEKVRMYFS</sequence>
<keyword evidence="4" id="KW-1185">Reference proteome</keyword>
<dbReference type="InterPro" id="IPR050249">
    <property type="entry name" value="Pseudomonas-type_ThrB"/>
</dbReference>
<organism evidence="3 4">
    <name type="scientific">Ktedonobacter robiniae</name>
    <dbReference type="NCBI Taxonomy" id="2778365"/>
    <lineage>
        <taxon>Bacteria</taxon>
        <taxon>Bacillati</taxon>
        <taxon>Chloroflexota</taxon>
        <taxon>Ktedonobacteria</taxon>
        <taxon>Ktedonobacterales</taxon>
        <taxon>Ktedonobacteraceae</taxon>
        <taxon>Ktedonobacter</taxon>
    </lineage>
</organism>
<reference evidence="3 4" key="1">
    <citation type="journal article" date="2021" name="Int. J. Syst. Evol. Microbiol.">
        <title>Reticulibacter mediterranei gen. nov., sp. nov., within the new family Reticulibacteraceae fam. nov., and Ktedonospora formicarum gen. nov., sp. nov., Ktedonobacter robiniae sp. nov., Dictyobacter formicarum sp. nov. and Dictyobacter arantiisoli sp. nov., belonging to the class Ktedonobacteria.</title>
        <authorList>
            <person name="Yabe S."/>
            <person name="Zheng Y."/>
            <person name="Wang C.M."/>
            <person name="Sakai Y."/>
            <person name="Abe K."/>
            <person name="Yokota A."/>
            <person name="Donadio S."/>
            <person name="Cavaletti L."/>
            <person name="Monciardini P."/>
        </authorList>
    </citation>
    <scope>NUCLEOTIDE SEQUENCE [LARGE SCALE GENOMIC DNA]</scope>
    <source>
        <strain evidence="3 4">SOSP1-30</strain>
    </source>
</reference>
<dbReference type="SUPFAM" id="SSF56112">
    <property type="entry name" value="Protein kinase-like (PK-like)"/>
    <property type="match status" value="1"/>
</dbReference>
<evidence type="ECO:0000259" key="2">
    <source>
        <dbReference type="Pfam" id="PF01636"/>
    </source>
</evidence>
<accession>A0ABQ3UXF1</accession>
<dbReference type="RefSeq" id="WP_201373771.1">
    <property type="nucleotide sequence ID" value="NZ_BNJG01000002.1"/>
</dbReference>
<comment type="similarity">
    <text evidence="1">Belongs to the pseudomonas-type ThrB family.</text>
</comment>
<dbReference type="EMBL" id="BNJG01000002">
    <property type="protein sequence ID" value="GHO57360.1"/>
    <property type="molecule type" value="Genomic_DNA"/>
</dbReference>